<keyword evidence="1" id="KW-0175">Coiled coil</keyword>
<dbReference type="Proteomes" id="UP001634394">
    <property type="component" value="Unassembled WGS sequence"/>
</dbReference>
<accession>A0ABD3T6M5</accession>
<dbReference type="EMBL" id="JBJQND010000019">
    <property type="protein sequence ID" value="KAL3832298.1"/>
    <property type="molecule type" value="Genomic_DNA"/>
</dbReference>
<evidence type="ECO:0000313" key="2">
    <source>
        <dbReference type="EMBL" id="KAL3832298.1"/>
    </source>
</evidence>
<comment type="caution">
    <text evidence="2">The sequence shown here is derived from an EMBL/GenBank/DDBJ whole genome shotgun (WGS) entry which is preliminary data.</text>
</comment>
<reference evidence="2 3" key="1">
    <citation type="submission" date="2024-11" db="EMBL/GenBank/DDBJ databases">
        <title>Chromosome-level genome assembly of the freshwater bivalve Anodonta woodiana.</title>
        <authorList>
            <person name="Chen X."/>
        </authorList>
    </citation>
    <scope>NUCLEOTIDE SEQUENCE [LARGE SCALE GENOMIC DNA]</scope>
    <source>
        <strain evidence="2">MN2024</strain>
        <tissue evidence="2">Gills</tissue>
    </source>
</reference>
<evidence type="ECO:0000313" key="3">
    <source>
        <dbReference type="Proteomes" id="UP001634394"/>
    </source>
</evidence>
<name>A0ABD3T6M5_SINWO</name>
<evidence type="ECO:0000256" key="1">
    <source>
        <dbReference type="SAM" id="Coils"/>
    </source>
</evidence>
<proteinExistence type="predicted"/>
<protein>
    <submittedName>
        <fullName evidence="2">Uncharacterized protein</fullName>
    </submittedName>
</protein>
<dbReference type="AlphaFoldDB" id="A0ABD3T6M5"/>
<feature type="coiled-coil region" evidence="1">
    <location>
        <begin position="168"/>
        <end position="195"/>
    </location>
</feature>
<organism evidence="2 3">
    <name type="scientific">Sinanodonta woodiana</name>
    <name type="common">Chinese pond mussel</name>
    <name type="synonym">Anodonta woodiana</name>
    <dbReference type="NCBI Taxonomy" id="1069815"/>
    <lineage>
        <taxon>Eukaryota</taxon>
        <taxon>Metazoa</taxon>
        <taxon>Spiralia</taxon>
        <taxon>Lophotrochozoa</taxon>
        <taxon>Mollusca</taxon>
        <taxon>Bivalvia</taxon>
        <taxon>Autobranchia</taxon>
        <taxon>Heteroconchia</taxon>
        <taxon>Palaeoheterodonta</taxon>
        <taxon>Unionida</taxon>
        <taxon>Unionoidea</taxon>
        <taxon>Unionidae</taxon>
        <taxon>Unioninae</taxon>
        <taxon>Sinanodonta</taxon>
    </lineage>
</organism>
<sequence length="256" mass="29596">MSSSHGSNKIRKISLDVAKTSRKRPPPYAFHYDPAIKGWRAPTKDAPISKWAKAKGAMKLITIKKKSTVLDIDVKSLVSATARQRIMAHQQRKIDFQCTEGSEIEILKHPSVITKPFVRQDQRKQDAVWMTPPSVRNTKENCQKVFKFERPKTADSETLRASTSIYQIQFLRKRLEETERELKLVTQQLVRTNAVNCQLLKELEGYSGKNYDEIYNENLTLKQQVVRITKENILLQGYKRQEGNRRLHEKKSSSAK</sequence>
<gene>
    <name evidence="2" type="ORF">ACJMK2_023952</name>
</gene>
<keyword evidence="3" id="KW-1185">Reference proteome</keyword>